<keyword evidence="3" id="KW-1185">Reference proteome</keyword>
<gene>
    <name evidence="2" type="ORF">AARE701A_LOCUS19924</name>
</gene>
<accession>A0A8S2B3Z2</accession>
<proteinExistence type="predicted"/>
<dbReference type="EMBL" id="LR999457">
    <property type="protein sequence ID" value="CAE6202686.1"/>
    <property type="molecule type" value="Genomic_DNA"/>
</dbReference>
<organism evidence="2 3">
    <name type="scientific">Arabidopsis arenosa</name>
    <name type="common">Sand rock-cress</name>
    <name type="synonym">Cardaminopsis arenosa</name>
    <dbReference type="NCBI Taxonomy" id="38785"/>
    <lineage>
        <taxon>Eukaryota</taxon>
        <taxon>Viridiplantae</taxon>
        <taxon>Streptophyta</taxon>
        <taxon>Embryophyta</taxon>
        <taxon>Tracheophyta</taxon>
        <taxon>Spermatophyta</taxon>
        <taxon>Magnoliopsida</taxon>
        <taxon>eudicotyledons</taxon>
        <taxon>Gunneridae</taxon>
        <taxon>Pentapetalae</taxon>
        <taxon>rosids</taxon>
        <taxon>malvids</taxon>
        <taxon>Brassicales</taxon>
        <taxon>Brassicaceae</taxon>
        <taxon>Camelineae</taxon>
        <taxon>Arabidopsis</taxon>
    </lineage>
</organism>
<evidence type="ECO:0000313" key="3">
    <source>
        <dbReference type="Proteomes" id="UP000682877"/>
    </source>
</evidence>
<reference evidence="2" key="1">
    <citation type="submission" date="2021-01" db="EMBL/GenBank/DDBJ databases">
        <authorList>
            <person name="Bezrukov I."/>
        </authorList>
    </citation>
    <scope>NUCLEOTIDE SEQUENCE</scope>
</reference>
<name>A0A8S2B3Z2_ARAAE</name>
<dbReference type="AlphaFoldDB" id="A0A8S2B3Z2"/>
<sequence>MADCDEEESGGLSVTSNNNNQVETTAMRKLHIQCLSSYKD</sequence>
<dbReference type="Proteomes" id="UP000682877">
    <property type="component" value="Chromosome 7"/>
</dbReference>
<feature type="compositionally biased region" description="Polar residues" evidence="1">
    <location>
        <begin position="12"/>
        <end position="22"/>
    </location>
</feature>
<protein>
    <submittedName>
        <fullName evidence="2">Uncharacterized protein</fullName>
    </submittedName>
</protein>
<evidence type="ECO:0000256" key="1">
    <source>
        <dbReference type="SAM" id="MobiDB-lite"/>
    </source>
</evidence>
<evidence type="ECO:0000313" key="2">
    <source>
        <dbReference type="EMBL" id="CAE6202686.1"/>
    </source>
</evidence>
<feature type="region of interest" description="Disordered" evidence="1">
    <location>
        <begin position="1"/>
        <end position="22"/>
    </location>
</feature>